<dbReference type="AlphaFoldDB" id="A0AAV7RTN2"/>
<feature type="compositionally biased region" description="Basic and acidic residues" evidence="1">
    <location>
        <begin position="1"/>
        <end position="20"/>
    </location>
</feature>
<organism evidence="2 3">
    <name type="scientific">Pleurodeles waltl</name>
    <name type="common">Iberian ribbed newt</name>
    <dbReference type="NCBI Taxonomy" id="8319"/>
    <lineage>
        <taxon>Eukaryota</taxon>
        <taxon>Metazoa</taxon>
        <taxon>Chordata</taxon>
        <taxon>Craniata</taxon>
        <taxon>Vertebrata</taxon>
        <taxon>Euteleostomi</taxon>
        <taxon>Amphibia</taxon>
        <taxon>Batrachia</taxon>
        <taxon>Caudata</taxon>
        <taxon>Salamandroidea</taxon>
        <taxon>Salamandridae</taxon>
        <taxon>Pleurodelinae</taxon>
        <taxon>Pleurodeles</taxon>
    </lineage>
</organism>
<sequence>MDEAGWHERGEGHRSEKTPGEGEENCVGEKRSEMEMREDSDRTELKISVPGLSQQFPRTEGPEMTSSSALAEKRVKCSSLKEKMRTSPFLGAWMKPDGTREEKDTEVRRHQAREKRIVLERSGVRWK</sequence>
<keyword evidence="3" id="KW-1185">Reference proteome</keyword>
<protein>
    <submittedName>
        <fullName evidence="2">Uncharacterized protein</fullName>
    </submittedName>
</protein>
<accession>A0AAV7RTN2</accession>
<name>A0AAV7RTN2_PLEWA</name>
<evidence type="ECO:0000313" key="3">
    <source>
        <dbReference type="Proteomes" id="UP001066276"/>
    </source>
</evidence>
<feature type="region of interest" description="Disordered" evidence="1">
    <location>
        <begin position="1"/>
        <end position="72"/>
    </location>
</feature>
<comment type="caution">
    <text evidence="2">The sequence shown here is derived from an EMBL/GenBank/DDBJ whole genome shotgun (WGS) entry which is preliminary data.</text>
</comment>
<dbReference type="Proteomes" id="UP001066276">
    <property type="component" value="Chromosome 5"/>
</dbReference>
<feature type="region of interest" description="Disordered" evidence="1">
    <location>
        <begin position="90"/>
        <end position="109"/>
    </location>
</feature>
<proteinExistence type="predicted"/>
<evidence type="ECO:0000256" key="1">
    <source>
        <dbReference type="SAM" id="MobiDB-lite"/>
    </source>
</evidence>
<feature type="compositionally biased region" description="Basic and acidic residues" evidence="1">
    <location>
        <begin position="27"/>
        <end position="45"/>
    </location>
</feature>
<dbReference type="EMBL" id="JANPWB010000009">
    <property type="protein sequence ID" value="KAJ1155907.1"/>
    <property type="molecule type" value="Genomic_DNA"/>
</dbReference>
<gene>
    <name evidence="2" type="ORF">NDU88_008632</name>
</gene>
<reference evidence="2" key="1">
    <citation type="journal article" date="2022" name="bioRxiv">
        <title>Sequencing and chromosome-scale assembly of the giantPleurodeles waltlgenome.</title>
        <authorList>
            <person name="Brown T."/>
            <person name="Elewa A."/>
            <person name="Iarovenko S."/>
            <person name="Subramanian E."/>
            <person name="Araus A.J."/>
            <person name="Petzold A."/>
            <person name="Susuki M."/>
            <person name="Suzuki K.-i.T."/>
            <person name="Hayashi T."/>
            <person name="Toyoda A."/>
            <person name="Oliveira C."/>
            <person name="Osipova E."/>
            <person name="Leigh N.D."/>
            <person name="Simon A."/>
            <person name="Yun M.H."/>
        </authorList>
    </citation>
    <scope>NUCLEOTIDE SEQUENCE</scope>
    <source>
        <strain evidence="2">20211129_DDA</strain>
        <tissue evidence="2">Liver</tissue>
    </source>
</reference>
<feature type="compositionally biased region" description="Basic and acidic residues" evidence="1">
    <location>
        <begin position="97"/>
        <end position="109"/>
    </location>
</feature>
<evidence type="ECO:0000313" key="2">
    <source>
        <dbReference type="EMBL" id="KAJ1155907.1"/>
    </source>
</evidence>